<keyword evidence="3 7" id="KW-0812">Transmembrane</keyword>
<evidence type="ECO:0000256" key="5">
    <source>
        <dbReference type="ARBA" id="ARBA00023136"/>
    </source>
</evidence>
<sequence length="261" mass="28475">MQTVRSIDEKKTILRIALLAGEILIKNGAEIYRVEDTICRICESKDLKGINTYATPTFILLGDNKFDGFTFVKHIRKRGINIDKICKINDISRKFVDTAYNDYEETIRSLEEIDDDPGYPSFSKILAAAISSGVFTFLFKGGLSDFICATLTSMIALIISEKIEDVSSVSFLGNGVAAFLITVISIVLMKLNLSEHFDLVIVGAIYPLLPGVSLTNSIRDFISGDLVSGVSKGFEAMMTAIAIATGVGSGLLMWMKFGGVL</sequence>
<dbReference type="Proteomes" id="UP001595916">
    <property type="component" value="Unassembled WGS sequence"/>
</dbReference>
<evidence type="ECO:0000256" key="6">
    <source>
        <dbReference type="ARBA" id="ARBA00034125"/>
    </source>
</evidence>
<evidence type="ECO:0000256" key="2">
    <source>
        <dbReference type="ARBA" id="ARBA00022475"/>
    </source>
</evidence>
<comment type="caution">
    <text evidence="9">The sequence shown here is derived from an EMBL/GenBank/DDBJ whole genome shotgun (WGS) entry which is preliminary data.</text>
</comment>
<evidence type="ECO:0000256" key="7">
    <source>
        <dbReference type="SAM" id="Phobius"/>
    </source>
</evidence>
<dbReference type="InterPro" id="IPR050539">
    <property type="entry name" value="ThrE_Dicarb/AminoAcid_Exp"/>
</dbReference>
<feature type="transmembrane region" description="Helical" evidence="7">
    <location>
        <begin position="196"/>
        <end position="216"/>
    </location>
</feature>
<evidence type="ECO:0000256" key="3">
    <source>
        <dbReference type="ARBA" id="ARBA00022692"/>
    </source>
</evidence>
<dbReference type="PANTHER" id="PTHR34390:SF2">
    <property type="entry name" value="SUCCINATE TRANSPORTER SUBUNIT YJJP-RELATED"/>
    <property type="match status" value="1"/>
</dbReference>
<dbReference type="RefSeq" id="WP_379787842.1">
    <property type="nucleotide sequence ID" value="NZ_JBHSHL010000014.1"/>
</dbReference>
<evidence type="ECO:0000259" key="8">
    <source>
        <dbReference type="Pfam" id="PF06738"/>
    </source>
</evidence>
<keyword evidence="4 7" id="KW-1133">Transmembrane helix</keyword>
<keyword evidence="2" id="KW-1003">Cell membrane</keyword>
<feature type="transmembrane region" description="Helical" evidence="7">
    <location>
        <begin position="236"/>
        <end position="255"/>
    </location>
</feature>
<evidence type="ECO:0000256" key="1">
    <source>
        <dbReference type="ARBA" id="ARBA00004651"/>
    </source>
</evidence>
<evidence type="ECO:0000313" key="9">
    <source>
        <dbReference type="EMBL" id="MFC4804335.1"/>
    </source>
</evidence>
<organism evidence="9 10">
    <name type="scientific">Filifactor villosus</name>
    <dbReference type="NCBI Taxonomy" id="29374"/>
    <lineage>
        <taxon>Bacteria</taxon>
        <taxon>Bacillati</taxon>
        <taxon>Bacillota</taxon>
        <taxon>Clostridia</taxon>
        <taxon>Peptostreptococcales</taxon>
        <taxon>Filifactoraceae</taxon>
        <taxon>Filifactor</taxon>
    </lineage>
</organism>
<reference evidence="10" key="1">
    <citation type="journal article" date="2019" name="Int. J. Syst. Evol. Microbiol.">
        <title>The Global Catalogue of Microorganisms (GCM) 10K type strain sequencing project: providing services to taxonomists for standard genome sequencing and annotation.</title>
        <authorList>
            <consortium name="The Broad Institute Genomics Platform"/>
            <consortium name="The Broad Institute Genome Sequencing Center for Infectious Disease"/>
            <person name="Wu L."/>
            <person name="Ma J."/>
        </authorList>
    </citation>
    <scope>NUCLEOTIDE SEQUENCE [LARGE SCALE GENOMIC DNA]</scope>
    <source>
        <strain evidence="10">CCUG 46385</strain>
    </source>
</reference>
<dbReference type="EMBL" id="JBHSHL010000014">
    <property type="protein sequence ID" value="MFC4804335.1"/>
    <property type="molecule type" value="Genomic_DNA"/>
</dbReference>
<gene>
    <name evidence="9" type="ORF">ACFO4R_04495</name>
</gene>
<name>A0ABV9QJ15_9FIRM</name>
<comment type="subcellular location">
    <subcellularLocation>
        <location evidence="1">Cell membrane</location>
        <topology evidence="1">Multi-pass membrane protein</topology>
    </subcellularLocation>
</comment>
<protein>
    <submittedName>
        <fullName evidence="9">Threonine/serine exporter ThrE family protein</fullName>
    </submittedName>
</protein>
<accession>A0ABV9QJ15</accession>
<comment type="similarity">
    <text evidence="6">Belongs to the ThrE exporter (TC 2.A.79) family.</text>
</comment>
<proteinExistence type="inferred from homology"/>
<keyword evidence="10" id="KW-1185">Reference proteome</keyword>
<dbReference type="Pfam" id="PF06738">
    <property type="entry name" value="ThrE"/>
    <property type="match status" value="1"/>
</dbReference>
<keyword evidence="5 7" id="KW-0472">Membrane</keyword>
<dbReference type="InterPro" id="IPR010619">
    <property type="entry name" value="ThrE-like_N"/>
</dbReference>
<evidence type="ECO:0000313" key="10">
    <source>
        <dbReference type="Proteomes" id="UP001595916"/>
    </source>
</evidence>
<feature type="domain" description="Threonine/serine exporter-like N-terminal" evidence="8">
    <location>
        <begin position="15"/>
        <end position="251"/>
    </location>
</feature>
<dbReference type="PANTHER" id="PTHR34390">
    <property type="entry name" value="UPF0442 PROTEIN YJJB-RELATED"/>
    <property type="match status" value="1"/>
</dbReference>
<feature type="transmembrane region" description="Helical" evidence="7">
    <location>
        <begin position="171"/>
        <end position="189"/>
    </location>
</feature>
<feature type="transmembrane region" description="Helical" evidence="7">
    <location>
        <begin position="134"/>
        <end position="159"/>
    </location>
</feature>
<evidence type="ECO:0000256" key="4">
    <source>
        <dbReference type="ARBA" id="ARBA00022989"/>
    </source>
</evidence>